<keyword evidence="4" id="KW-1185">Reference proteome</keyword>
<evidence type="ECO:0000313" key="4">
    <source>
        <dbReference type="Proteomes" id="UP000198546"/>
    </source>
</evidence>
<dbReference type="InterPro" id="IPR050426">
    <property type="entry name" value="Glycosyltransferase_28"/>
</dbReference>
<sequence>MPTVLLPATPLLGHVNPMLTLGRGLRERGYRVLVLTGRQFSGMAADAGLELLPLPPASEIVPPVGPRPRNRVAAALEDIVSIFIDPLEAQHDALTSALARHDVDAVLSDTAFLGALPLARREPSTRPPVLGVSMTPLSVVSVDCAPFGSGLAPSTSWFTRRRNVQANWFLHHGPLKPLHDRLDAELVPHGVPPGSVNFFDQVTAYDLTFHLGLAEMEYPRRELPGTVRFVGPVRPPPSERAVPAWWGELDGDRPVVHVTQGTLDNADLGKLLAPAVRALAREDVLVVVSTGGRPVADLERALAPQRLPGNVRVSTFLPYDRLLPRTDVMVTNGGHGGVQDALRHGVPLVVAGETEDKPEVAARAAWAGVGRNLRSGRPSPARIRTAVRDVLGDPRYRQRAQQMARATAALPDPVDTVAATLEERLGRRTGGASGSVPAPAARVRRR</sequence>
<proteinExistence type="predicted"/>
<feature type="domain" description="Erythromycin biosynthesis protein CIII-like C-terminal" evidence="2">
    <location>
        <begin position="305"/>
        <end position="418"/>
    </location>
</feature>
<dbReference type="PANTHER" id="PTHR48050">
    <property type="entry name" value="STEROL 3-BETA-GLUCOSYLTRANSFERASE"/>
    <property type="match status" value="1"/>
</dbReference>
<gene>
    <name evidence="3" type="ORF">SAMN04489747_0629</name>
</gene>
<dbReference type="Proteomes" id="UP000198546">
    <property type="component" value="Chromosome i"/>
</dbReference>
<feature type="region of interest" description="Disordered" evidence="1">
    <location>
        <begin position="425"/>
        <end position="446"/>
    </location>
</feature>
<evidence type="ECO:0000259" key="2">
    <source>
        <dbReference type="Pfam" id="PF06722"/>
    </source>
</evidence>
<dbReference type="AlphaFoldDB" id="A0A1G6TIR2"/>
<protein>
    <submittedName>
        <fullName evidence="3">Glycosyltransferase, MGT family</fullName>
    </submittedName>
</protein>
<dbReference type="EMBL" id="LT629688">
    <property type="protein sequence ID" value="SDD28978.1"/>
    <property type="molecule type" value="Genomic_DNA"/>
</dbReference>
<dbReference type="PANTHER" id="PTHR48050:SF13">
    <property type="entry name" value="STEROL 3-BETA-GLUCOSYLTRANSFERASE UGT80A2"/>
    <property type="match status" value="1"/>
</dbReference>
<accession>A0A1G6TIR2</accession>
<dbReference type="InterPro" id="IPR010610">
    <property type="entry name" value="EryCIII-like_C"/>
</dbReference>
<dbReference type="FunFam" id="3.40.50.2000:FF:000072">
    <property type="entry name" value="Glycosyl transferase"/>
    <property type="match status" value="1"/>
</dbReference>
<dbReference type="Gene3D" id="3.40.50.2000">
    <property type="entry name" value="Glycogen Phosphorylase B"/>
    <property type="match status" value="2"/>
</dbReference>
<organism evidence="3 4">
    <name type="scientific">Auraticoccus monumenti</name>
    <dbReference type="NCBI Taxonomy" id="675864"/>
    <lineage>
        <taxon>Bacteria</taxon>
        <taxon>Bacillati</taxon>
        <taxon>Actinomycetota</taxon>
        <taxon>Actinomycetes</taxon>
        <taxon>Propionibacteriales</taxon>
        <taxon>Propionibacteriaceae</taxon>
        <taxon>Auraticoccus</taxon>
    </lineage>
</organism>
<dbReference type="GO" id="GO:0008194">
    <property type="term" value="F:UDP-glycosyltransferase activity"/>
    <property type="evidence" value="ECO:0007669"/>
    <property type="project" value="InterPro"/>
</dbReference>
<dbReference type="STRING" id="675864.SAMN04489747_0629"/>
<dbReference type="SUPFAM" id="SSF53756">
    <property type="entry name" value="UDP-Glycosyltransferase/glycogen phosphorylase"/>
    <property type="match status" value="1"/>
</dbReference>
<evidence type="ECO:0000256" key="1">
    <source>
        <dbReference type="SAM" id="MobiDB-lite"/>
    </source>
</evidence>
<reference evidence="3 4" key="1">
    <citation type="submission" date="2016-10" db="EMBL/GenBank/DDBJ databases">
        <authorList>
            <person name="de Groot N.N."/>
        </authorList>
    </citation>
    <scope>NUCLEOTIDE SEQUENCE [LARGE SCALE GENOMIC DNA]</scope>
    <source>
        <strain evidence="3 4">MON 2.2</strain>
    </source>
</reference>
<evidence type="ECO:0000313" key="3">
    <source>
        <dbReference type="EMBL" id="SDD28978.1"/>
    </source>
</evidence>
<dbReference type="GO" id="GO:0017000">
    <property type="term" value="P:antibiotic biosynthetic process"/>
    <property type="evidence" value="ECO:0007669"/>
    <property type="project" value="UniProtKB-ARBA"/>
</dbReference>
<keyword evidence="3" id="KW-0808">Transferase</keyword>
<dbReference type="CDD" id="cd03784">
    <property type="entry name" value="GT1_Gtf-like"/>
    <property type="match status" value="1"/>
</dbReference>
<dbReference type="OrthoDB" id="6620093at2"/>
<dbReference type="RefSeq" id="WP_090590551.1">
    <property type="nucleotide sequence ID" value="NZ_LT629688.1"/>
</dbReference>
<dbReference type="InterPro" id="IPR002213">
    <property type="entry name" value="UDP_glucos_trans"/>
</dbReference>
<name>A0A1G6TIR2_9ACTN</name>
<feature type="compositionally biased region" description="Low complexity" evidence="1">
    <location>
        <begin position="434"/>
        <end position="446"/>
    </location>
</feature>
<dbReference type="GO" id="GO:0016758">
    <property type="term" value="F:hexosyltransferase activity"/>
    <property type="evidence" value="ECO:0007669"/>
    <property type="project" value="UniProtKB-ARBA"/>
</dbReference>
<dbReference type="Pfam" id="PF06722">
    <property type="entry name" value="EryCIII-like_C"/>
    <property type="match status" value="1"/>
</dbReference>